<evidence type="ECO:0000313" key="4">
    <source>
        <dbReference type="Proteomes" id="UP000295547"/>
    </source>
</evidence>
<evidence type="ECO:0000313" key="3">
    <source>
        <dbReference type="Proteomes" id="UP000295507"/>
    </source>
</evidence>
<dbReference type="EMBL" id="SMBJ01000006">
    <property type="protein sequence ID" value="TCU24693.1"/>
    <property type="molecule type" value="Genomic_DNA"/>
</dbReference>
<dbReference type="SUPFAM" id="SSF53474">
    <property type="entry name" value="alpha/beta-Hydrolases"/>
    <property type="match status" value="1"/>
</dbReference>
<dbReference type="Proteomes" id="UP000295507">
    <property type="component" value="Unassembled WGS sequence"/>
</dbReference>
<evidence type="ECO:0008006" key="5">
    <source>
        <dbReference type="Google" id="ProtNLM"/>
    </source>
</evidence>
<gene>
    <name evidence="2" type="ORF">EV129_103286</name>
    <name evidence="1" type="ORF">EV130_106286</name>
</gene>
<dbReference type="Gene3D" id="3.40.50.1820">
    <property type="entry name" value="alpha/beta hydrolase"/>
    <property type="match status" value="1"/>
</dbReference>
<accession>A0A4R3QR03</accession>
<dbReference type="InterPro" id="IPR010662">
    <property type="entry name" value="RBBP9/YdeN"/>
</dbReference>
<dbReference type="AlphaFoldDB" id="A0A4R3QR03"/>
<dbReference type="EMBL" id="SMBK01000003">
    <property type="protein sequence ID" value="TCU39439.1"/>
    <property type="molecule type" value="Genomic_DNA"/>
</dbReference>
<dbReference type="InterPro" id="IPR029058">
    <property type="entry name" value="AB_hydrolase_fold"/>
</dbReference>
<dbReference type="GO" id="GO:0016787">
    <property type="term" value="F:hydrolase activity"/>
    <property type="evidence" value="ECO:0007669"/>
    <property type="project" value="InterPro"/>
</dbReference>
<comment type="caution">
    <text evidence="1">The sequence shown here is derived from an EMBL/GenBank/DDBJ whole genome shotgun (WGS) entry which is preliminary data.</text>
</comment>
<name>A0A4R3QR03_9HYPH</name>
<protein>
    <recommendedName>
        <fullName evidence="5">Serine hydrolase family protein</fullName>
    </recommendedName>
</protein>
<sequence>MKRVAMSRILILPGLFGSGEGHWQHHWLKEHPHSRLVEQDDWDRPRLHDWMLRLEETLAEEEDDAYIVAHSLGCLLAAQLAGRPSARRVRGALLVAPCDLRATEALHPGHIDFGTMPTKALPFPSIVVGSLNDIYISLDRLTMFARLWRSDLRNIGLAGHINVASGFGRWPSGYGLLTTLKSRTRRPRQVERRRAVTNV</sequence>
<keyword evidence="4" id="KW-1185">Reference proteome</keyword>
<proteinExistence type="predicted"/>
<organism evidence="1 4">
    <name type="scientific">Rhizobium azibense</name>
    <dbReference type="NCBI Taxonomy" id="1136135"/>
    <lineage>
        <taxon>Bacteria</taxon>
        <taxon>Pseudomonadati</taxon>
        <taxon>Pseudomonadota</taxon>
        <taxon>Alphaproteobacteria</taxon>
        <taxon>Hyphomicrobiales</taxon>
        <taxon>Rhizobiaceae</taxon>
        <taxon>Rhizobium/Agrobacterium group</taxon>
        <taxon>Rhizobium</taxon>
    </lineage>
</organism>
<reference evidence="3 4" key="1">
    <citation type="submission" date="2019-03" db="EMBL/GenBank/DDBJ databases">
        <title>Genomic Encyclopedia of Type Strains, Phase IV (KMG-V): Genome sequencing to study the core and pangenomes of soil and plant-associated prokaryotes.</title>
        <authorList>
            <person name="Whitman W."/>
        </authorList>
    </citation>
    <scope>NUCLEOTIDE SEQUENCE [LARGE SCALE GENOMIC DNA]</scope>
    <source>
        <strain evidence="1 4">Gr42</strain>
        <strain evidence="2 3">IE4868</strain>
    </source>
</reference>
<dbReference type="Pfam" id="PF06821">
    <property type="entry name" value="Ser_hydrolase"/>
    <property type="match status" value="1"/>
</dbReference>
<dbReference type="Proteomes" id="UP000295547">
    <property type="component" value="Unassembled WGS sequence"/>
</dbReference>
<evidence type="ECO:0000313" key="1">
    <source>
        <dbReference type="EMBL" id="TCU24693.1"/>
    </source>
</evidence>
<evidence type="ECO:0000313" key="2">
    <source>
        <dbReference type="EMBL" id="TCU39439.1"/>
    </source>
</evidence>